<evidence type="ECO:0000256" key="3">
    <source>
        <dbReference type="ARBA" id="ARBA00022840"/>
    </source>
</evidence>
<dbReference type="InterPro" id="IPR017911">
    <property type="entry name" value="MacB-like_ATP-bd"/>
</dbReference>
<keyword evidence="2" id="KW-0547">Nucleotide-binding</keyword>
<sequence length="263" mass="27996">MSSRPDSTVVDRQSGSALSANADDAAAMLVGAVKRYGSGRSAVVALDDVTIAFPAGKFTAVMGPSGSGKSTMMHCAAGLDQLTSGRAFVGNTDLSALDDRELTRLRRERIGFVFQAFNLVATLTAEENICLPMTLSGRRPSVAALDQVVSLLRLGDRMHHRPTELSGGQQQRVAVARALVARPQVVFADEPTGNLDTRSGQEILGFLRSAVDLHHQSIVMVTHDPNAAAWADHVVFVVDGRVHDVMDHPSADSVIDVMKGLGR</sequence>
<evidence type="ECO:0000313" key="6">
    <source>
        <dbReference type="Proteomes" id="UP000198707"/>
    </source>
</evidence>
<reference evidence="6" key="1">
    <citation type="submission" date="2016-10" db="EMBL/GenBank/DDBJ databases">
        <authorList>
            <person name="Varghese N."/>
            <person name="Submissions S."/>
        </authorList>
    </citation>
    <scope>NUCLEOTIDE SEQUENCE [LARGE SCALE GENOMIC DNA]</scope>
    <source>
        <strain evidence="6">CGMCC 4.7038</strain>
    </source>
</reference>
<dbReference type="Pfam" id="PF00005">
    <property type="entry name" value="ABC_tran"/>
    <property type="match status" value="1"/>
</dbReference>
<dbReference type="PROSITE" id="PS00211">
    <property type="entry name" value="ABC_TRANSPORTER_1"/>
    <property type="match status" value="1"/>
</dbReference>
<proteinExistence type="predicted"/>
<dbReference type="InterPro" id="IPR017871">
    <property type="entry name" value="ABC_transporter-like_CS"/>
</dbReference>
<keyword evidence="3 5" id="KW-0067">ATP-binding</keyword>
<dbReference type="AlphaFoldDB" id="A0A1H6UGZ1"/>
<feature type="domain" description="ABC transporter" evidence="4">
    <location>
        <begin position="28"/>
        <end position="258"/>
    </location>
</feature>
<gene>
    <name evidence="5" type="ORF">SAMN05443287_102252</name>
</gene>
<organism evidence="5 6">
    <name type="scientific">Micromonospora phaseoli</name>
    <dbReference type="NCBI Taxonomy" id="1144548"/>
    <lineage>
        <taxon>Bacteria</taxon>
        <taxon>Bacillati</taxon>
        <taxon>Actinomycetota</taxon>
        <taxon>Actinomycetes</taxon>
        <taxon>Micromonosporales</taxon>
        <taxon>Micromonosporaceae</taxon>
        <taxon>Micromonospora</taxon>
    </lineage>
</organism>
<evidence type="ECO:0000256" key="1">
    <source>
        <dbReference type="ARBA" id="ARBA00022448"/>
    </source>
</evidence>
<dbReference type="PROSITE" id="PS50893">
    <property type="entry name" value="ABC_TRANSPORTER_2"/>
    <property type="match status" value="1"/>
</dbReference>
<dbReference type="InterPro" id="IPR027417">
    <property type="entry name" value="P-loop_NTPase"/>
</dbReference>
<dbReference type="SMART" id="SM00382">
    <property type="entry name" value="AAA"/>
    <property type="match status" value="1"/>
</dbReference>
<keyword evidence="6" id="KW-1185">Reference proteome</keyword>
<dbReference type="EMBL" id="FNYV01000002">
    <property type="protein sequence ID" value="SEI91683.1"/>
    <property type="molecule type" value="Genomic_DNA"/>
</dbReference>
<evidence type="ECO:0000313" key="5">
    <source>
        <dbReference type="EMBL" id="SEI91683.1"/>
    </source>
</evidence>
<protein>
    <submittedName>
        <fullName evidence="5">Putative ABC transport system ATP-binding protein</fullName>
    </submittedName>
</protein>
<dbReference type="GO" id="GO:0005524">
    <property type="term" value="F:ATP binding"/>
    <property type="evidence" value="ECO:0007669"/>
    <property type="project" value="UniProtKB-KW"/>
</dbReference>
<dbReference type="GO" id="GO:0005886">
    <property type="term" value="C:plasma membrane"/>
    <property type="evidence" value="ECO:0007669"/>
    <property type="project" value="TreeGrafter"/>
</dbReference>
<dbReference type="SUPFAM" id="SSF52540">
    <property type="entry name" value="P-loop containing nucleoside triphosphate hydrolases"/>
    <property type="match status" value="1"/>
</dbReference>
<evidence type="ECO:0000259" key="4">
    <source>
        <dbReference type="PROSITE" id="PS50893"/>
    </source>
</evidence>
<dbReference type="PANTHER" id="PTHR24220:SF685">
    <property type="entry name" value="ABC TRANSPORTER RELATED"/>
    <property type="match status" value="1"/>
</dbReference>
<dbReference type="FunFam" id="3.40.50.300:FF:000032">
    <property type="entry name" value="Export ABC transporter ATP-binding protein"/>
    <property type="match status" value="1"/>
</dbReference>
<dbReference type="GO" id="GO:0022857">
    <property type="term" value="F:transmembrane transporter activity"/>
    <property type="evidence" value="ECO:0007669"/>
    <property type="project" value="TreeGrafter"/>
</dbReference>
<dbReference type="PANTHER" id="PTHR24220">
    <property type="entry name" value="IMPORT ATP-BINDING PROTEIN"/>
    <property type="match status" value="1"/>
</dbReference>
<dbReference type="GO" id="GO:0098796">
    <property type="term" value="C:membrane protein complex"/>
    <property type="evidence" value="ECO:0007669"/>
    <property type="project" value="UniProtKB-ARBA"/>
</dbReference>
<dbReference type="Gene3D" id="3.40.50.300">
    <property type="entry name" value="P-loop containing nucleotide triphosphate hydrolases"/>
    <property type="match status" value="1"/>
</dbReference>
<dbReference type="InterPro" id="IPR003439">
    <property type="entry name" value="ABC_transporter-like_ATP-bd"/>
</dbReference>
<accession>A0A1H6UGZ1</accession>
<dbReference type="GO" id="GO:0016887">
    <property type="term" value="F:ATP hydrolysis activity"/>
    <property type="evidence" value="ECO:0007669"/>
    <property type="project" value="InterPro"/>
</dbReference>
<name>A0A1H6UGZ1_9ACTN</name>
<evidence type="ECO:0000256" key="2">
    <source>
        <dbReference type="ARBA" id="ARBA00022741"/>
    </source>
</evidence>
<dbReference type="STRING" id="1144548.SAMN05443287_102252"/>
<dbReference type="CDD" id="cd03255">
    <property type="entry name" value="ABC_MJ0796_LolCDE_FtsE"/>
    <property type="match status" value="1"/>
</dbReference>
<dbReference type="InterPro" id="IPR003593">
    <property type="entry name" value="AAA+_ATPase"/>
</dbReference>
<keyword evidence="1" id="KW-0813">Transport</keyword>
<dbReference type="InterPro" id="IPR015854">
    <property type="entry name" value="ABC_transpr_LolD-like"/>
</dbReference>
<dbReference type="Proteomes" id="UP000198707">
    <property type="component" value="Unassembled WGS sequence"/>
</dbReference>